<feature type="transmembrane region" description="Helical" evidence="1">
    <location>
        <begin position="402"/>
        <end position="419"/>
    </location>
</feature>
<evidence type="ECO:0000256" key="1">
    <source>
        <dbReference type="SAM" id="Phobius"/>
    </source>
</evidence>
<reference evidence="3 4" key="1">
    <citation type="submission" date="2018-04" db="EMBL/GenBank/DDBJ databases">
        <title>Novel Campyloabacter and Helicobacter Species and Strains.</title>
        <authorList>
            <person name="Mannion A.J."/>
            <person name="Shen Z."/>
            <person name="Fox J.G."/>
        </authorList>
    </citation>
    <scope>NUCLEOTIDE SEQUENCE [LARGE SCALE GENOMIC DNA]</scope>
    <source>
        <strain evidence="3 4">MIT 98-6070</strain>
    </source>
</reference>
<dbReference type="AlphaFoldDB" id="A0A3D8I7C5"/>
<dbReference type="OrthoDB" id="344987at2"/>
<protein>
    <recommendedName>
        <fullName evidence="2">DUF8201 domain-containing protein</fullName>
    </recommendedName>
</protein>
<gene>
    <name evidence="3" type="ORF">CQA63_00710</name>
</gene>
<feature type="transmembrane region" description="Helical" evidence="1">
    <location>
        <begin position="6"/>
        <end position="25"/>
    </location>
</feature>
<feature type="transmembrane region" description="Helical" evidence="1">
    <location>
        <begin position="119"/>
        <end position="138"/>
    </location>
</feature>
<feature type="transmembrane region" description="Helical" evidence="1">
    <location>
        <begin position="358"/>
        <end position="390"/>
    </location>
</feature>
<dbReference type="Proteomes" id="UP000256599">
    <property type="component" value="Unassembled WGS sequence"/>
</dbReference>
<sequence>MEALLVNVKIISALALWIMATYGYGQLGIRALQRFVGYFFYKGQLRGEQNIAKVLLDVKFNFLFKGIMGVVVLSIISGGVHFFFPLNATFSIVFLAIGLGLFVLFFKRELAFVKMPLHWGYMFIAFSLAFYLASVLSIRVESAYDSGLYHIQAIKWIQEFPITFGIANIHTRLGYNNILYNFAALSEVSQIFPHIRSFICNEIVAFFFFFSGFLSLYNLRTKRLNDIFMSVGLLIVAMEFWWLGGGLYAEGILGILGISLVGYMIFILEHRGIKPPVSQSTNVSPIDGGEESFYKSTNDSSLCHVFGKAEEFLPKSLVAHSNSSPARRLRHDNKNEPISHKEVSLAHKNSQAFTRESLATFALLFVIAFFSIYIKISSVVLLVCVLFVYFQYYAISKASSKNALLLCVLGVGLGVFWALKGICISGMVAYPAKVLHISALPWAVDEQRRVAEVMSIHNWAKVAGSPNRAELLADYSWLKVWNKIYISGVFRDLLRLLGYALAFLALFIGLKYLKLSAFKPYFPLICALILGVVFWFISAPDPRFGFQYFFPLIALFLSFVVSYFLNHKEHYLLGLLFLYICASLSIKHLEFKAIDKREGVKIPNDIVIESAYTNSHLLVYYPLNDDRVYDAPLPAAAYFNPKLSKTLFLGRDMYFIESYNNTE</sequence>
<dbReference type="EMBL" id="NXLR01000001">
    <property type="protein sequence ID" value="RDU61062.1"/>
    <property type="molecule type" value="Genomic_DNA"/>
</dbReference>
<keyword evidence="1" id="KW-1133">Transmembrane helix</keyword>
<organism evidence="3 4">
    <name type="scientific">Helicobacter marmotae</name>
    <dbReference type="NCBI Taxonomy" id="152490"/>
    <lineage>
        <taxon>Bacteria</taxon>
        <taxon>Pseudomonadati</taxon>
        <taxon>Campylobacterota</taxon>
        <taxon>Epsilonproteobacteria</taxon>
        <taxon>Campylobacterales</taxon>
        <taxon>Helicobacteraceae</taxon>
        <taxon>Helicobacter</taxon>
    </lineage>
</organism>
<evidence type="ECO:0000259" key="2">
    <source>
        <dbReference type="Pfam" id="PF26626"/>
    </source>
</evidence>
<evidence type="ECO:0000313" key="4">
    <source>
        <dbReference type="Proteomes" id="UP000256599"/>
    </source>
</evidence>
<feature type="transmembrane region" description="Helical" evidence="1">
    <location>
        <begin position="90"/>
        <end position="107"/>
    </location>
</feature>
<keyword evidence="4" id="KW-1185">Reference proteome</keyword>
<feature type="transmembrane region" description="Helical" evidence="1">
    <location>
        <begin position="571"/>
        <end position="589"/>
    </location>
</feature>
<dbReference type="InterPro" id="IPR058514">
    <property type="entry name" value="DUF8201"/>
</dbReference>
<feature type="transmembrane region" description="Helical" evidence="1">
    <location>
        <begin position="546"/>
        <end position="565"/>
    </location>
</feature>
<proteinExistence type="predicted"/>
<evidence type="ECO:0000313" key="3">
    <source>
        <dbReference type="EMBL" id="RDU61062.1"/>
    </source>
</evidence>
<feature type="transmembrane region" description="Helical" evidence="1">
    <location>
        <begin position="62"/>
        <end position="84"/>
    </location>
</feature>
<dbReference type="Pfam" id="PF26626">
    <property type="entry name" value="DUF8201"/>
    <property type="match status" value="2"/>
</dbReference>
<feature type="transmembrane region" description="Helical" evidence="1">
    <location>
        <begin position="493"/>
        <end position="515"/>
    </location>
</feature>
<feature type="domain" description="DUF8201" evidence="2">
    <location>
        <begin position="16"/>
        <end position="240"/>
    </location>
</feature>
<name>A0A3D8I7C5_9HELI</name>
<dbReference type="RefSeq" id="WP_104699200.1">
    <property type="nucleotide sequence ID" value="NZ_FZPP01000003.1"/>
</dbReference>
<comment type="caution">
    <text evidence="3">The sequence shown here is derived from an EMBL/GenBank/DDBJ whole genome shotgun (WGS) entry which is preliminary data.</text>
</comment>
<feature type="transmembrane region" description="Helical" evidence="1">
    <location>
        <begin position="248"/>
        <end position="268"/>
    </location>
</feature>
<keyword evidence="1" id="KW-0812">Transmembrane</keyword>
<feature type="domain" description="DUF8201" evidence="2">
    <location>
        <begin position="353"/>
        <end position="550"/>
    </location>
</feature>
<accession>A0A3D8I7C5</accession>
<feature type="transmembrane region" description="Helical" evidence="1">
    <location>
        <begin position="195"/>
        <end position="217"/>
    </location>
</feature>
<keyword evidence="1" id="KW-0472">Membrane</keyword>
<feature type="transmembrane region" description="Helical" evidence="1">
    <location>
        <begin position="521"/>
        <end position="539"/>
    </location>
</feature>
<feature type="transmembrane region" description="Helical" evidence="1">
    <location>
        <begin position="224"/>
        <end position="242"/>
    </location>
</feature>